<evidence type="ECO:0000313" key="6">
    <source>
        <dbReference type="Ensembl" id="ENSGEVP00005020967.1"/>
    </source>
</evidence>
<evidence type="ECO:0000259" key="5">
    <source>
        <dbReference type="Pfam" id="PF08444"/>
    </source>
</evidence>
<dbReference type="SUPFAM" id="SSF55729">
    <property type="entry name" value="Acyl-CoA N-acyltransferases (Nat)"/>
    <property type="match status" value="1"/>
</dbReference>
<dbReference type="InterPro" id="IPR013652">
    <property type="entry name" value="Glycine_N-acyltransferase_C"/>
</dbReference>
<proteinExistence type="inferred from homology"/>
<keyword evidence="7" id="KW-1185">Reference proteome</keyword>
<dbReference type="GO" id="GO:0047961">
    <property type="term" value="F:glycine N-acyltransferase activity"/>
    <property type="evidence" value="ECO:0007669"/>
    <property type="project" value="InterPro"/>
</dbReference>
<dbReference type="Gene3D" id="3.40.630.30">
    <property type="match status" value="1"/>
</dbReference>
<gene>
    <name evidence="6" type="primary">LOC115651248</name>
</gene>
<sequence>KLPLPHSHLLSPKLQIQQIPAAHPVYGTVMTINQGNPAAQEVLVDSWPEFKVVLTRPRREVALDDSDLYTNTYTVYYRDIGAYRALLASAGAVNWGQSFRILGNLLLIMSHPGVEGRGVQLSRETSNHSVIVLTNLMVLGPSHDSEVPLSSLTFGALLCCFLPPPRLDPAMRLSSLDVSHTDLLNETWSFGGNEKSRKYLAILIRHFPSICLLDAAGHPVSWIASYPFGAMGPAYTLHEHRQRGYMAMLGNLLAKRLHALGYPSYGYVDVENYPMQRVQESQGFQCLPNLWYFILHNPVPVKAPTLTPRPAPGTAPT</sequence>
<dbReference type="InterPro" id="IPR010313">
    <property type="entry name" value="Glycine_N-acyltransferase"/>
</dbReference>
<evidence type="ECO:0000313" key="7">
    <source>
        <dbReference type="Proteomes" id="UP000694390"/>
    </source>
</evidence>
<evidence type="ECO:0000256" key="1">
    <source>
        <dbReference type="ARBA" id="ARBA00022679"/>
    </source>
</evidence>
<evidence type="ECO:0000259" key="4">
    <source>
        <dbReference type="Pfam" id="PF06021"/>
    </source>
</evidence>
<reference evidence="6" key="2">
    <citation type="submission" date="2025-09" db="UniProtKB">
        <authorList>
            <consortium name="Ensembl"/>
        </authorList>
    </citation>
    <scope>IDENTIFICATION</scope>
</reference>
<dbReference type="InterPro" id="IPR015938">
    <property type="entry name" value="Glycine_N-acyltransferase_N"/>
</dbReference>
<evidence type="ECO:0000256" key="3">
    <source>
        <dbReference type="RuleBase" id="RU368002"/>
    </source>
</evidence>
<dbReference type="PANTHER" id="PTHR15298:SF1">
    <property type="entry name" value="GLYCINE N-ACYLTRANSFERASE-LIKE PROTEIN"/>
    <property type="match status" value="1"/>
</dbReference>
<dbReference type="Ensembl" id="ENSGEVT00005022022.1">
    <property type="protein sequence ID" value="ENSGEVP00005020967.1"/>
    <property type="gene ID" value="ENSGEVG00005014725.1"/>
</dbReference>
<feature type="domain" description="Glycine N-acyltransferase N-terminal" evidence="4">
    <location>
        <begin position="17"/>
        <end position="208"/>
    </location>
</feature>
<reference evidence="6" key="1">
    <citation type="submission" date="2025-08" db="UniProtKB">
        <authorList>
            <consortium name="Ensembl"/>
        </authorList>
    </citation>
    <scope>IDENTIFICATION</scope>
</reference>
<keyword evidence="2 3" id="KW-0012">Acyltransferase</keyword>
<accession>A0A8C4Y6T5</accession>
<comment type="similarity">
    <text evidence="3">Belongs to the glycine N-acyltransferase family.</text>
</comment>
<dbReference type="GeneTree" id="ENSGT00950000183133"/>
<organism evidence="6 7">
    <name type="scientific">Gopherus evgoodei</name>
    <name type="common">Goodes thornscrub tortoise</name>
    <dbReference type="NCBI Taxonomy" id="1825980"/>
    <lineage>
        <taxon>Eukaryota</taxon>
        <taxon>Metazoa</taxon>
        <taxon>Chordata</taxon>
        <taxon>Craniata</taxon>
        <taxon>Vertebrata</taxon>
        <taxon>Euteleostomi</taxon>
        <taxon>Archelosauria</taxon>
        <taxon>Testudinata</taxon>
        <taxon>Testudines</taxon>
        <taxon>Cryptodira</taxon>
        <taxon>Durocryptodira</taxon>
        <taxon>Testudinoidea</taxon>
        <taxon>Testudinidae</taxon>
        <taxon>Gopherus</taxon>
    </lineage>
</organism>
<dbReference type="PANTHER" id="PTHR15298">
    <property type="entry name" value="L-COA N-ACYLTRANSFERASE-RELATED"/>
    <property type="match status" value="1"/>
</dbReference>
<dbReference type="AlphaFoldDB" id="A0A8C4Y6T5"/>
<dbReference type="Pfam" id="PF06021">
    <property type="entry name" value="Gly_acyl_tr_N"/>
    <property type="match status" value="1"/>
</dbReference>
<dbReference type="InterPro" id="IPR016181">
    <property type="entry name" value="Acyl_CoA_acyltransferase"/>
</dbReference>
<evidence type="ECO:0000256" key="2">
    <source>
        <dbReference type="ARBA" id="ARBA00023315"/>
    </source>
</evidence>
<protein>
    <recommendedName>
        <fullName evidence="3">Glycine N-acyltransferase-like protein</fullName>
        <ecNumber evidence="3">2.3.1.-</ecNumber>
    </recommendedName>
</protein>
<keyword evidence="1 3" id="KW-0808">Transferase</keyword>
<dbReference type="GO" id="GO:0005739">
    <property type="term" value="C:mitochondrion"/>
    <property type="evidence" value="ECO:0007669"/>
    <property type="project" value="InterPro"/>
</dbReference>
<feature type="domain" description="Glycine N-acyltransferase C-terminal" evidence="5">
    <location>
        <begin position="210"/>
        <end position="292"/>
    </location>
</feature>
<dbReference type="Proteomes" id="UP000694390">
    <property type="component" value="Unassembled WGS sequence"/>
</dbReference>
<dbReference type="OrthoDB" id="61870at2759"/>
<name>A0A8C4Y6T5_9SAUR</name>
<dbReference type="EC" id="2.3.1.-" evidence="3"/>
<dbReference type="Pfam" id="PF08444">
    <property type="entry name" value="Gly_acyl_tr_C"/>
    <property type="match status" value="1"/>
</dbReference>